<gene>
    <name evidence="5" type="ORF">MYCIT1_LOCUS2372</name>
    <name evidence="6" type="ORF">MYCIT1_LOCUS2518</name>
</gene>
<feature type="compositionally biased region" description="Low complexity" evidence="3">
    <location>
        <begin position="49"/>
        <end position="58"/>
    </location>
</feature>
<feature type="non-terminal residue" evidence="6">
    <location>
        <position position="1"/>
    </location>
</feature>
<accession>A0AAD2GSK5</accession>
<dbReference type="GO" id="GO:0005730">
    <property type="term" value="C:nucleolus"/>
    <property type="evidence" value="ECO:0007669"/>
    <property type="project" value="TreeGrafter"/>
</dbReference>
<reference evidence="6" key="1">
    <citation type="submission" date="2023-11" db="EMBL/GenBank/DDBJ databases">
        <authorList>
            <person name="De Vega J J."/>
            <person name="De Vega J J."/>
        </authorList>
    </citation>
    <scope>NUCLEOTIDE SEQUENCE</scope>
</reference>
<feature type="compositionally biased region" description="Basic and acidic residues" evidence="3">
    <location>
        <begin position="344"/>
        <end position="369"/>
    </location>
</feature>
<feature type="region of interest" description="Disordered" evidence="3">
    <location>
        <begin position="1"/>
        <end position="111"/>
    </location>
</feature>
<dbReference type="Proteomes" id="UP001295794">
    <property type="component" value="Unassembled WGS sequence"/>
</dbReference>
<dbReference type="InterPro" id="IPR012677">
    <property type="entry name" value="Nucleotide-bd_a/b_plait_sf"/>
</dbReference>
<evidence type="ECO:0000259" key="4">
    <source>
        <dbReference type="PROSITE" id="PS50102"/>
    </source>
</evidence>
<feature type="compositionally biased region" description="Basic and acidic residues" evidence="3">
    <location>
        <begin position="77"/>
        <end position="86"/>
    </location>
</feature>
<proteinExistence type="predicted"/>
<evidence type="ECO:0000313" key="7">
    <source>
        <dbReference type="Proteomes" id="UP001295794"/>
    </source>
</evidence>
<evidence type="ECO:0000313" key="6">
    <source>
        <dbReference type="EMBL" id="CAK5263204.1"/>
    </source>
</evidence>
<sequence length="429" mass="46749">SSSSSSSSGSSRGSTPEPAQKRKREDEQDEQDSDAESSDSESESEAGADTDAAPTPAAESDDPVLSHAEKRRQKKREKQEKADAKVSKKRKLDNGSSATDKSKRQNSVWVGNMSFKTTPEALKEFFKDAGEVTRVHMPTKPSRTPGMRPENRGFAYVDFATQEAKVNAVLMSENNLLGRKLLIKDGSDFTGRPSAPAAATEDASGTTHSKTAQKILRIQKQPAAPTLFLGNLAFQTTEEDIRQLFNAHRPKKAKGDPEEKPEEWIRKIRMGTFEDTGKCKGFAFIDFTTTEHATSGLTNPKNHSLNGRQLVVEYASADAVRRGAVKTHLKDKEGAVGGGVGPRKRFERDAQPRVPRQKSEWHSHPKAETDAATEDVTMDGNTPSAEPAAGRPQRPQKGPKHRPKPGAALALAKRESAAIMPSQGKKVVF</sequence>
<feature type="compositionally biased region" description="Acidic residues" evidence="3">
    <location>
        <begin position="27"/>
        <end position="48"/>
    </location>
</feature>
<evidence type="ECO:0000256" key="2">
    <source>
        <dbReference type="PROSITE-ProRule" id="PRU00176"/>
    </source>
</evidence>
<dbReference type="GO" id="GO:0003723">
    <property type="term" value="F:RNA binding"/>
    <property type="evidence" value="ECO:0007669"/>
    <property type="project" value="UniProtKB-UniRule"/>
</dbReference>
<dbReference type="EMBL" id="CAVNYO010000034">
    <property type="protein sequence ID" value="CAK5263120.1"/>
    <property type="molecule type" value="Genomic_DNA"/>
</dbReference>
<feature type="domain" description="RRM" evidence="4">
    <location>
        <begin position="225"/>
        <end position="317"/>
    </location>
</feature>
<dbReference type="EMBL" id="CAVNYO010000036">
    <property type="protein sequence ID" value="CAK5263204.1"/>
    <property type="molecule type" value="Genomic_DNA"/>
</dbReference>
<feature type="compositionally biased region" description="Polar residues" evidence="3">
    <location>
        <begin position="94"/>
        <end position="111"/>
    </location>
</feature>
<keyword evidence="1 2" id="KW-0694">RNA-binding</keyword>
<organism evidence="6 7">
    <name type="scientific">Mycena citricolor</name>
    <dbReference type="NCBI Taxonomy" id="2018698"/>
    <lineage>
        <taxon>Eukaryota</taxon>
        <taxon>Fungi</taxon>
        <taxon>Dikarya</taxon>
        <taxon>Basidiomycota</taxon>
        <taxon>Agaricomycotina</taxon>
        <taxon>Agaricomycetes</taxon>
        <taxon>Agaricomycetidae</taxon>
        <taxon>Agaricales</taxon>
        <taxon>Marasmiineae</taxon>
        <taxon>Mycenaceae</taxon>
        <taxon>Mycena</taxon>
    </lineage>
</organism>
<evidence type="ECO:0000256" key="3">
    <source>
        <dbReference type="SAM" id="MobiDB-lite"/>
    </source>
</evidence>
<evidence type="ECO:0000256" key="1">
    <source>
        <dbReference type="ARBA" id="ARBA00022884"/>
    </source>
</evidence>
<feature type="compositionally biased region" description="Low complexity" evidence="3">
    <location>
        <begin position="1"/>
        <end position="14"/>
    </location>
</feature>
<protein>
    <recommendedName>
        <fullName evidence="4">RRM domain-containing protein</fullName>
    </recommendedName>
</protein>
<dbReference type="SUPFAM" id="SSF54928">
    <property type="entry name" value="RNA-binding domain, RBD"/>
    <property type="match status" value="2"/>
</dbReference>
<dbReference type="Pfam" id="PF00076">
    <property type="entry name" value="RRM_1"/>
    <property type="match status" value="1"/>
</dbReference>
<name>A0AAD2GSK5_9AGAR</name>
<comment type="caution">
    <text evidence="6">The sequence shown here is derived from an EMBL/GenBank/DDBJ whole genome shotgun (WGS) entry which is preliminary data.</text>
</comment>
<dbReference type="Gene3D" id="3.30.70.330">
    <property type="match status" value="2"/>
</dbReference>
<feature type="domain" description="RRM" evidence="4">
    <location>
        <begin position="106"/>
        <end position="188"/>
    </location>
</feature>
<feature type="region of interest" description="Disordered" evidence="3">
    <location>
        <begin position="329"/>
        <end position="429"/>
    </location>
</feature>
<dbReference type="SMART" id="SM00360">
    <property type="entry name" value="RRM"/>
    <property type="match status" value="2"/>
</dbReference>
<dbReference type="PANTHER" id="PTHR23236">
    <property type="entry name" value="EUKARYOTIC TRANSLATION INITIATION FACTOR 4B/4H"/>
    <property type="match status" value="1"/>
</dbReference>
<dbReference type="InterPro" id="IPR000504">
    <property type="entry name" value="RRM_dom"/>
</dbReference>
<dbReference type="PANTHER" id="PTHR23236:SF95">
    <property type="entry name" value="NUCLEOLAR PROTEIN 13"/>
    <property type="match status" value="1"/>
</dbReference>
<evidence type="ECO:0000313" key="5">
    <source>
        <dbReference type="EMBL" id="CAK5263120.1"/>
    </source>
</evidence>
<keyword evidence="7" id="KW-1185">Reference proteome</keyword>
<dbReference type="AlphaFoldDB" id="A0AAD2GSK5"/>
<dbReference type="PROSITE" id="PS50102">
    <property type="entry name" value="RRM"/>
    <property type="match status" value="2"/>
</dbReference>
<dbReference type="InterPro" id="IPR035979">
    <property type="entry name" value="RBD_domain_sf"/>
</dbReference>